<dbReference type="EMBL" id="JAMKFB020000019">
    <property type="protein sequence ID" value="KAL0166196.1"/>
    <property type="molecule type" value="Genomic_DNA"/>
</dbReference>
<evidence type="ECO:0000313" key="1">
    <source>
        <dbReference type="EMBL" id="KAL0166196.1"/>
    </source>
</evidence>
<reference evidence="1 2" key="1">
    <citation type="submission" date="2024-05" db="EMBL/GenBank/DDBJ databases">
        <title>Genome sequencing and assembly of Indian major carp, Cirrhinus mrigala (Hamilton, 1822).</title>
        <authorList>
            <person name="Mohindra V."/>
            <person name="Chowdhury L.M."/>
            <person name="Lal K."/>
            <person name="Jena J.K."/>
        </authorList>
    </citation>
    <scope>NUCLEOTIDE SEQUENCE [LARGE SCALE GENOMIC DNA]</scope>
    <source>
        <strain evidence="1">CM1030</strain>
        <tissue evidence="1">Blood</tissue>
    </source>
</reference>
<comment type="caution">
    <text evidence="1">The sequence shown here is derived from an EMBL/GenBank/DDBJ whole genome shotgun (WGS) entry which is preliminary data.</text>
</comment>
<dbReference type="AlphaFoldDB" id="A0ABD0NY37"/>
<dbReference type="Proteomes" id="UP001529510">
    <property type="component" value="Unassembled WGS sequence"/>
</dbReference>
<organism evidence="1 2">
    <name type="scientific">Cirrhinus mrigala</name>
    <name type="common">Mrigala</name>
    <dbReference type="NCBI Taxonomy" id="683832"/>
    <lineage>
        <taxon>Eukaryota</taxon>
        <taxon>Metazoa</taxon>
        <taxon>Chordata</taxon>
        <taxon>Craniata</taxon>
        <taxon>Vertebrata</taxon>
        <taxon>Euteleostomi</taxon>
        <taxon>Actinopterygii</taxon>
        <taxon>Neopterygii</taxon>
        <taxon>Teleostei</taxon>
        <taxon>Ostariophysi</taxon>
        <taxon>Cypriniformes</taxon>
        <taxon>Cyprinidae</taxon>
        <taxon>Labeoninae</taxon>
        <taxon>Labeonini</taxon>
        <taxon>Cirrhinus</taxon>
    </lineage>
</organism>
<name>A0ABD0NY37_CIRMR</name>
<feature type="non-terminal residue" evidence="1">
    <location>
        <position position="50"/>
    </location>
</feature>
<keyword evidence="2" id="KW-1185">Reference proteome</keyword>
<evidence type="ECO:0000313" key="2">
    <source>
        <dbReference type="Proteomes" id="UP001529510"/>
    </source>
</evidence>
<protein>
    <submittedName>
        <fullName evidence="1">Uncharacterized protein</fullName>
    </submittedName>
</protein>
<sequence length="50" mass="5702">FKLRKRKILNDPTGGTGNCPHLTEAIPCEEPSCYEWLLVKLEECVPDNDK</sequence>
<gene>
    <name evidence="1" type="ORF">M9458_038040</name>
</gene>
<feature type="non-terminal residue" evidence="1">
    <location>
        <position position="1"/>
    </location>
</feature>
<accession>A0ABD0NY37</accession>
<proteinExistence type="predicted"/>